<dbReference type="EMBL" id="ML736200">
    <property type="protein sequence ID" value="KAE8378962.1"/>
    <property type="molecule type" value="Genomic_DNA"/>
</dbReference>
<organism evidence="2 3">
    <name type="scientific">Aspergillus bertholletiae</name>
    <dbReference type="NCBI Taxonomy" id="1226010"/>
    <lineage>
        <taxon>Eukaryota</taxon>
        <taxon>Fungi</taxon>
        <taxon>Dikarya</taxon>
        <taxon>Ascomycota</taxon>
        <taxon>Pezizomycotina</taxon>
        <taxon>Eurotiomycetes</taxon>
        <taxon>Eurotiomycetidae</taxon>
        <taxon>Eurotiales</taxon>
        <taxon>Aspergillaceae</taxon>
        <taxon>Aspergillus</taxon>
        <taxon>Aspergillus subgen. Circumdati</taxon>
    </lineage>
</organism>
<accession>A0A5N7BB21</accession>
<feature type="region of interest" description="Disordered" evidence="1">
    <location>
        <begin position="1"/>
        <end position="22"/>
    </location>
</feature>
<dbReference type="Proteomes" id="UP000326198">
    <property type="component" value="Unassembled WGS sequence"/>
</dbReference>
<feature type="compositionally biased region" description="Low complexity" evidence="1">
    <location>
        <begin position="1"/>
        <end position="10"/>
    </location>
</feature>
<dbReference type="AlphaFoldDB" id="A0A5N7BB21"/>
<proteinExistence type="predicted"/>
<gene>
    <name evidence="2" type="ORF">BDV26DRAFT_176853</name>
</gene>
<reference evidence="2 3" key="1">
    <citation type="submission" date="2019-04" db="EMBL/GenBank/DDBJ databases">
        <title>Friends and foes A comparative genomics studyof 23 Aspergillus species from section Flavi.</title>
        <authorList>
            <consortium name="DOE Joint Genome Institute"/>
            <person name="Kjaerbolling I."/>
            <person name="Vesth T."/>
            <person name="Frisvad J.C."/>
            <person name="Nybo J.L."/>
            <person name="Theobald S."/>
            <person name="Kildgaard S."/>
            <person name="Isbrandt T."/>
            <person name="Kuo A."/>
            <person name="Sato A."/>
            <person name="Lyhne E.K."/>
            <person name="Kogle M.E."/>
            <person name="Wiebenga A."/>
            <person name="Kun R.S."/>
            <person name="Lubbers R.J."/>
            <person name="Makela M.R."/>
            <person name="Barry K."/>
            <person name="Chovatia M."/>
            <person name="Clum A."/>
            <person name="Daum C."/>
            <person name="Haridas S."/>
            <person name="He G."/>
            <person name="LaButti K."/>
            <person name="Lipzen A."/>
            <person name="Mondo S."/>
            <person name="Riley R."/>
            <person name="Salamov A."/>
            <person name="Simmons B.A."/>
            <person name="Magnuson J.K."/>
            <person name="Henrissat B."/>
            <person name="Mortensen U.H."/>
            <person name="Larsen T.O."/>
            <person name="Devries R.P."/>
            <person name="Grigoriev I.V."/>
            <person name="Machida M."/>
            <person name="Baker S.E."/>
            <person name="Andersen M.R."/>
        </authorList>
    </citation>
    <scope>NUCLEOTIDE SEQUENCE [LARGE SCALE GENOMIC DNA]</scope>
    <source>
        <strain evidence="2 3">IBT 29228</strain>
    </source>
</reference>
<keyword evidence="3" id="KW-1185">Reference proteome</keyword>
<name>A0A5N7BB21_9EURO</name>
<evidence type="ECO:0000256" key="1">
    <source>
        <dbReference type="SAM" id="MobiDB-lite"/>
    </source>
</evidence>
<dbReference type="OrthoDB" id="4501144at2759"/>
<evidence type="ECO:0000313" key="2">
    <source>
        <dbReference type="EMBL" id="KAE8378962.1"/>
    </source>
</evidence>
<evidence type="ECO:0000313" key="3">
    <source>
        <dbReference type="Proteomes" id="UP000326198"/>
    </source>
</evidence>
<protein>
    <submittedName>
        <fullName evidence="2">Uncharacterized protein</fullName>
    </submittedName>
</protein>
<sequence length="274" mass="29299">MARSKATSKASSRRGNRNATQMSWNNNNVNILWQIILRTQSVNLDANLAEIAAAWPSYPRPTVFALEQQLANFRRHSRAGNSVVLRRGNLDDAIRAQAAANARAAANTHVAAITHAAANTNVGANNHTAGAVNAHTHVPIANGGTNGHTASNATAQAHAGFIHAAQAMAGPSNNSHAHAMNGGNTGWSSPPPLQIHRAKESQVPVASPGPRLVWALVPAPSPPTRALELSSAVRSRVATRIYWPYPLMTRHPVSNCYCRDLTCFTCYEKIRAGR</sequence>